<dbReference type="RefSeq" id="WP_126719309.1">
    <property type="nucleotide sequence ID" value="NZ_RWJF01000001.1"/>
</dbReference>
<dbReference type="EMBL" id="RWJF01000001">
    <property type="protein sequence ID" value="RST31481.1"/>
    <property type="molecule type" value="Genomic_DNA"/>
</dbReference>
<comment type="caution">
    <text evidence="2">The sequence shown here is derived from an EMBL/GenBank/DDBJ whole genome shotgun (WGS) entry which is preliminary data.</text>
</comment>
<dbReference type="Proteomes" id="UP000274661">
    <property type="component" value="Unassembled WGS sequence"/>
</dbReference>
<accession>A0A3R9WTJ5</accession>
<dbReference type="GO" id="GO:0004311">
    <property type="term" value="F:geranylgeranyl diphosphate synthase activity"/>
    <property type="evidence" value="ECO:0007669"/>
    <property type="project" value="InterPro"/>
</dbReference>
<dbReference type="OrthoDB" id="9807580at2"/>
<proteinExistence type="predicted"/>
<dbReference type="GO" id="GO:0051996">
    <property type="term" value="F:squalene synthase [NAD(P)H] activity"/>
    <property type="evidence" value="ECO:0007669"/>
    <property type="project" value="InterPro"/>
</dbReference>
<protein>
    <submittedName>
        <fullName evidence="2">Phytoene/squalene synthase family protein</fullName>
    </submittedName>
</protein>
<dbReference type="InterPro" id="IPR008949">
    <property type="entry name" value="Isoprenoid_synthase_dom_sf"/>
</dbReference>
<dbReference type="InterPro" id="IPR002060">
    <property type="entry name" value="Squ/phyt_synthse"/>
</dbReference>
<dbReference type="Pfam" id="PF00494">
    <property type="entry name" value="SQS_PSY"/>
    <property type="match status" value="1"/>
</dbReference>
<dbReference type="AlphaFoldDB" id="A0A3R9WTJ5"/>
<dbReference type="GO" id="GO:0016117">
    <property type="term" value="P:carotenoid biosynthetic process"/>
    <property type="evidence" value="ECO:0007669"/>
    <property type="project" value="UniProtKB-ARBA"/>
</dbReference>
<dbReference type="Gene3D" id="1.10.600.10">
    <property type="entry name" value="Farnesyl Diphosphate Synthase"/>
    <property type="match status" value="1"/>
</dbReference>
<dbReference type="SFLD" id="SFLDG01018">
    <property type="entry name" value="Squalene/Phytoene_Synthase_Lik"/>
    <property type="match status" value="1"/>
</dbReference>
<dbReference type="InterPro" id="IPR033904">
    <property type="entry name" value="Trans_IPPS_HH"/>
</dbReference>
<sequence length="331" mass="36264">MTEHRAELVAEAGRIIVQGSKSFRFASQIFDEQTRERSWLLYAWCRACDDITDGQVLGHGAVAPADPQDRIAFIREKTAEALAGKSTGLAAFDALGAVTAECSIPAELPGDHLGGFARDAAGWRPETEEDLLAYCYQVAGAVGVMMAHVMGVAPTDRDTLDRASDLGIAFQLANIARDIVDDARVGRVYLPLQWLRAERLEFADLADPVHRPALARLGKRLAALARKYRESSRVGAARLSFRSRWAVLAAARIYGEVAERAEALGEQAWDSRIVIHKPEKLQLVAAALVDAFRPAPEVSREGLWTRPLALERRFDRLSATAPSAAQRAARR</sequence>
<dbReference type="SFLD" id="SFLDG01212">
    <property type="entry name" value="Phytoene_synthase_like"/>
    <property type="match status" value="1"/>
</dbReference>
<keyword evidence="3" id="KW-1185">Reference proteome</keyword>
<gene>
    <name evidence="2" type="ORF">HMF7854_11995</name>
</gene>
<evidence type="ECO:0000313" key="2">
    <source>
        <dbReference type="EMBL" id="RST31481.1"/>
    </source>
</evidence>
<dbReference type="PROSITE" id="PS01044">
    <property type="entry name" value="SQUALEN_PHYTOEN_SYN_1"/>
    <property type="match status" value="1"/>
</dbReference>
<evidence type="ECO:0000256" key="1">
    <source>
        <dbReference type="ARBA" id="ARBA00022679"/>
    </source>
</evidence>
<dbReference type="InterPro" id="IPR019845">
    <property type="entry name" value="Squalene/phytoene_synthase_CS"/>
</dbReference>
<evidence type="ECO:0000313" key="3">
    <source>
        <dbReference type="Proteomes" id="UP000274661"/>
    </source>
</evidence>
<dbReference type="InterPro" id="IPR044843">
    <property type="entry name" value="Trans_IPPS_bact-type"/>
</dbReference>
<dbReference type="PANTHER" id="PTHR31480">
    <property type="entry name" value="BIFUNCTIONAL LYCOPENE CYCLASE/PHYTOENE SYNTHASE"/>
    <property type="match status" value="1"/>
</dbReference>
<dbReference type="SUPFAM" id="SSF48576">
    <property type="entry name" value="Terpenoid synthases"/>
    <property type="match status" value="1"/>
</dbReference>
<name>A0A3R9WTJ5_9SPHN</name>
<keyword evidence="1" id="KW-0808">Transferase</keyword>
<dbReference type="CDD" id="cd00683">
    <property type="entry name" value="Trans_IPPS_HH"/>
    <property type="match status" value="1"/>
</dbReference>
<dbReference type="PROSITE" id="PS01045">
    <property type="entry name" value="SQUALEN_PHYTOEN_SYN_2"/>
    <property type="match status" value="1"/>
</dbReference>
<dbReference type="SFLD" id="SFLDS00005">
    <property type="entry name" value="Isoprenoid_Synthase_Type_I"/>
    <property type="match status" value="1"/>
</dbReference>
<reference evidence="2 3" key="1">
    <citation type="submission" date="2018-12" db="EMBL/GenBank/DDBJ databases">
        <title>Sphingomonas sp. HMF7854 Genome sequencing and assembly.</title>
        <authorList>
            <person name="Cha I."/>
            <person name="Kang H."/>
            <person name="Kim H."/>
            <person name="Kang J."/>
            <person name="Joh K."/>
        </authorList>
    </citation>
    <scope>NUCLEOTIDE SEQUENCE [LARGE SCALE GENOMIC DNA]</scope>
    <source>
        <strain evidence="2 3">HMF7854</strain>
    </source>
</reference>
<organism evidence="2 3">
    <name type="scientific">Sphingomonas ginkgonis</name>
    <dbReference type="NCBI Taxonomy" id="2315330"/>
    <lineage>
        <taxon>Bacteria</taxon>
        <taxon>Pseudomonadati</taxon>
        <taxon>Pseudomonadota</taxon>
        <taxon>Alphaproteobacteria</taxon>
        <taxon>Sphingomonadales</taxon>
        <taxon>Sphingomonadaceae</taxon>
        <taxon>Sphingomonas</taxon>
    </lineage>
</organism>